<proteinExistence type="predicted"/>
<protein>
    <submittedName>
        <fullName evidence="2 4">Uncharacterized protein</fullName>
    </submittedName>
</protein>
<organism evidence="4">
    <name type="scientific">Thelazia callipaeda</name>
    <name type="common">Oriental eyeworm</name>
    <name type="synonym">Parasitic nematode</name>
    <dbReference type="NCBI Taxonomy" id="103827"/>
    <lineage>
        <taxon>Eukaryota</taxon>
        <taxon>Metazoa</taxon>
        <taxon>Ecdysozoa</taxon>
        <taxon>Nematoda</taxon>
        <taxon>Chromadorea</taxon>
        <taxon>Rhabditida</taxon>
        <taxon>Spirurina</taxon>
        <taxon>Spiruromorpha</taxon>
        <taxon>Thelazioidea</taxon>
        <taxon>Thelaziidae</taxon>
        <taxon>Thelazia</taxon>
    </lineage>
</organism>
<feature type="compositionally biased region" description="Low complexity" evidence="1">
    <location>
        <begin position="23"/>
        <end position="39"/>
    </location>
</feature>
<evidence type="ECO:0000313" key="2">
    <source>
        <dbReference type="EMBL" id="VDN00173.1"/>
    </source>
</evidence>
<gene>
    <name evidence="2" type="ORF">TCLT_LOCUS3589</name>
</gene>
<evidence type="ECO:0000256" key="1">
    <source>
        <dbReference type="SAM" id="MobiDB-lite"/>
    </source>
</evidence>
<dbReference type="Proteomes" id="UP000276776">
    <property type="component" value="Unassembled WGS sequence"/>
</dbReference>
<feature type="compositionally biased region" description="Polar residues" evidence="1">
    <location>
        <begin position="1"/>
        <end position="22"/>
    </location>
</feature>
<dbReference type="AlphaFoldDB" id="A0A0N5CTN8"/>
<evidence type="ECO:0000313" key="3">
    <source>
        <dbReference type="Proteomes" id="UP000276776"/>
    </source>
</evidence>
<dbReference type="WBParaSite" id="TCLT_0000359901-mRNA-1">
    <property type="protein sequence ID" value="TCLT_0000359901-mRNA-1"/>
    <property type="gene ID" value="TCLT_0000359901"/>
</dbReference>
<evidence type="ECO:0000313" key="4">
    <source>
        <dbReference type="WBParaSite" id="TCLT_0000359901-mRNA-1"/>
    </source>
</evidence>
<reference evidence="4" key="1">
    <citation type="submission" date="2017-02" db="UniProtKB">
        <authorList>
            <consortium name="WormBaseParasite"/>
        </authorList>
    </citation>
    <scope>IDENTIFICATION</scope>
</reference>
<accession>A0A0N5CTN8</accession>
<dbReference type="EMBL" id="UYYF01001883">
    <property type="protein sequence ID" value="VDN00173.1"/>
    <property type="molecule type" value="Genomic_DNA"/>
</dbReference>
<name>A0A0N5CTN8_THECL</name>
<sequence length="68" mass="7522">MRQHSPSVSTSVINSIFTETNETTSATSRSSPSSISPPTKAVDELRRRLDRNGYVLQPFITVDHSSPF</sequence>
<keyword evidence="3" id="KW-1185">Reference proteome</keyword>
<reference evidence="2 3" key="2">
    <citation type="submission" date="2018-11" db="EMBL/GenBank/DDBJ databases">
        <authorList>
            <consortium name="Pathogen Informatics"/>
        </authorList>
    </citation>
    <scope>NUCLEOTIDE SEQUENCE [LARGE SCALE GENOMIC DNA]</scope>
</reference>
<dbReference type="STRING" id="103827.A0A0N5CTN8"/>
<feature type="region of interest" description="Disordered" evidence="1">
    <location>
        <begin position="1"/>
        <end position="41"/>
    </location>
</feature>